<evidence type="ECO:0000313" key="5">
    <source>
        <dbReference type="EMBL" id="MBC9795749.1"/>
    </source>
</evidence>
<evidence type="ECO:0000313" key="6">
    <source>
        <dbReference type="Proteomes" id="UP000653730"/>
    </source>
</evidence>
<name>A0A926JR30_9FLAO</name>
<dbReference type="Gene3D" id="1.10.260.40">
    <property type="entry name" value="lambda repressor-like DNA-binding domains"/>
    <property type="match status" value="1"/>
</dbReference>
<dbReference type="EMBL" id="JACVDC010000014">
    <property type="protein sequence ID" value="MBC9795749.1"/>
    <property type="molecule type" value="Genomic_DNA"/>
</dbReference>
<dbReference type="PROSITE" id="PS50932">
    <property type="entry name" value="HTH_LACI_2"/>
    <property type="match status" value="1"/>
</dbReference>
<dbReference type="InterPro" id="IPR028082">
    <property type="entry name" value="Peripla_BP_I"/>
</dbReference>
<dbReference type="SUPFAM" id="SSF53822">
    <property type="entry name" value="Periplasmic binding protein-like I"/>
    <property type="match status" value="1"/>
</dbReference>
<dbReference type="Pfam" id="PF00532">
    <property type="entry name" value="Peripla_BP_1"/>
    <property type="match status" value="1"/>
</dbReference>
<dbReference type="CDD" id="cd06267">
    <property type="entry name" value="PBP1_LacI_sugar_binding-like"/>
    <property type="match status" value="1"/>
</dbReference>
<dbReference type="AlphaFoldDB" id="A0A926JR30"/>
<proteinExistence type="predicted"/>
<dbReference type="SMART" id="SM00354">
    <property type="entry name" value="HTH_LACI"/>
    <property type="match status" value="1"/>
</dbReference>
<protein>
    <submittedName>
        <fullName evidence="5">LacI family DNA-binding transcriptional regulator</fullName>
    </submittedName>
</protein>
<dbReference type="Pfam" id="PF00356">
    <property type="entry name" value="LacI"/>
    <property type="match status" value="1"/>
</dbReference>
<dbReference type="RefSeq" id="WP_187964896.1">
    <property type="nucleotide sequence ID" value="NZ_JACVDC010000014.1"/>
</dbReference>
<comment type="caution">
    <text evidence="5">The sequence shown here is derived from an EMBL/GenBank/DDBJ whole genome shotgun (WGS) entry which is preliminary data.</text>
</comment>
<reference evidence="5 6" key="1">
    <citation type="submission" date="2020-09" db="EMBL/GenBank/DDBJ databases">
        <title>Sinomicrobium weinanense sp. nov., a halophilic bacteria isolated from saline-alkali soil.</title>
        <authorList>
            <person name="Wu P."/>
            <person name="Ren H."/>
            <person name="Mei Y."/>
            <person name="Liang Y."/>
            <person name="Chen Z."/>
        </authorList>
    </citation>
    <scope>NUCLEOTIDE SEQUENCE [LARGE SCALE GENOMIC DNA]</scope>
    <source>
        <strain evidence="5 6">FJxs</strain>
    </source>
</reference>
<dbReference type="Gene3D" id="3.40.50.2300">
    <property type="match status" value="2"/>
</dbReference>
<dbReference type="CDD" id="cd01392">
    <property type="entry name" value="HTH_LacI"/>
    <property type="match status" value="1"/>
</dbReference>
<dbReference type="Proteomes" id="UP000653730">
    <property type="component" value="Unassembled WGS sequence"/>
</dbReference>
<dbReference type="InterPro" id="IPR001761">
    <property type="entry name" value="Peripla_BP/Lac1_sug-bd_dom"/>
</dbReference>
<dbReference type="PANTHER" id="PTHR30146">
    <property type="entry name" value="LACI-RELATED TRANSCRIPTIONAL REPRESSOR"/>
    <property type="match status" value="1"/>
</dbReference>
<feature type="domain" description="HTH lacI-type" evidence="4">
    <location>
        <begin position="4"/>
        <end position="61"/>
    </location>
</feature>
<dbReference type="PANTHER" id="PTHR30146:SF109">
    <property type="entry name" value="HTH-TYPE TRANSCRIPTIONAL REGULATOR GALS"/>
    <property type="match status" value="1"/>
</dbReference>
<evidence type="ECO:0000256" key="3">
    <source>
        <dbReference type="ARBA" id="ARBA00023163"/>
    </source>
</evidence>
<evidence type="ECO:0000259" key="4">
    <source>
        <dbReference type="PROSITE" id="PS50932"/>
    </source>
</evidence>
<evidence type="ECO:0000256" key="2">
    <source>
        <dbReference type="ARBA" id="ARBA00023125"/>
    </source>
</evidence>
<accession>A0A926JR30</accession>
<keyword evidence="3" id="KW-0804">Transcription</keyword>
<dbReference type="GO" id="GO:0003700">
    <property type="term" value="F:DNA-binding transcription factor activity"/>
    <property type="evidence" value="ECO:0007669"/>
    <property type="project" value="TreeGrafter"/>
</dbReference>
<keyword evidence="6" id="KW-1185">Reference proteome</keyword>
<sequence length="335" mass="37340">MKRTSITDIAKATNLSISTVSRVINGKAREYRIGEKSQKLVLETAKKLNYKPNHAAANLRSGKSHTIALLIPTLDNPFFASLASKINNDIREEGYTTILSESGENLDREKEILKNLLSRNIEGLVMVPCGQEFDHILGLESKELPIVCVDRYIDELDLPYVSTDNYFGAYEATELLINSGHRNILGIQGELQSIPNQQRALGFTAALKDANIDLVNLKGDSFSVQNGYLETKLALQNPDIPTAIFAFSNTIALGCLKALKEDQLRIPEDVSLICFDDHPFLEFLSTPITSVAQPVSDIARLSTRFLFSLINKTPLESQKMLFKPQIKIRESIKKM</sequence>
<dbReference type="InterPro" id="IPR000843">
    <property type="entry name" value="HTH_LacI"/>
</dbReference>
<gene>
    <name evidence="5" type="ORF">IBL28_07215</name>
</gene>
<dbReference type="InterPro" id="IPR010982">
    <property type="entry name" value="Lambda_DNA-bd_dom_sf"/>
</dbReference>
<dbReference type="SUPFAM" id="SSF47413">
    <property type="entry name" value="lambda repressor-like DNA-binding domains"/>
    <property type="match status" value="1"/>
</dbReference>
<evidence type="ECO:0000256" key="1">
    <source>
        <dbReference type="ARBA" id="ARBA00023015"/>
    </source>
</evidence>
<keyword evidence="1" id="KW-0805">Transcription regulation</keyword>
<organism evidence="5 6">
    <name type="scientific">Sinomicrobium weinanense</name>
    <dbReference type="NCBI Taxonomy" id="2842200"/>
    <lineage>
        <taxon>Bacteria</taxon>
        <taxon>Pseudomonadati</taxon>
        <taxon>Bacteroidota</taxon>
        <taxon>Flavobacteriia</taxon>
        <taxon>Flavobacteriales</taxon>
        <taxon>Flavobacteriaceae</taxon>
        <taxon>Sinomicrobium</taxon>
    </lineage>
</organism>
<keyword evidence="2 5" id="KW-0238">DNA-binding</keyword>
<dbReference type="GO" id="GO:0000976">
    <property type="term" value="F:transcription cis-regulatory region binding"/>
    <property type="evidence" value="ECO:0007669"/>
    <property type="project" value="TreeGrafter"/>
</dbReference>